<keyword evidence="4" id="KW-0547">Nucleotide-binding</keyword>
<dbReference type="SMART" id="SM00487">
    <property type="entry name" value="DEXDc"/>
    <property type="match status" value="1"/>
</dbReference>
<keyword evidence="4" id="KW-0378">Hydrolase</keyword>
<gene>
    <name evidence="4" type="ORF">CGZ93_12515</name>
</gene>
<dbReference type="GO" id="GO:0004386">
    <property type="term" value="F:helicase activity"/>
    <property type="evidence" value="ECO:0007669"/>
    <property type="project" value="UniProtKB-KW"/>
</dbReference>
<feature type="coiled-coil region" evidence="1">
    <location>
        <begin position="914"/>
        <end position="941"/>
    </location>
</feature>
<comment type="caution">
    <text evidence="4">The sequence shown here is derived from an EMBL/GenBank/DDBJ whole genome shotgun (WGS) entry which is preliminary data.</text>
</comment>
<evidence type="ECO:0000259" key="3">
    <source>
        <dbReference type="PROSITE" id="PS51194"/>
    </source>
</evidence>
<feature type="compositionally biased region" description="Pro residues" evidence="2">
    <location>
        <begin position="1618"/>
        <end position="1629"/>
    </location>
</feature>
<dbReference type="InterPro" id="IPR027417">
    <property type="entry name" value="P-loop_NTPase"/>
</dbReference>
<feature type="region of interest" description="Disordered" evidence="2">
    <location>
        <begin position="1592"/>
        <end position="1647"/>
    </location>
</feature>
<organism evidence="4 5">
    <name type="scientific">Enemella dayhoffiae</name>
    <dbReference type="NCBI Taxonomy" id="2016507"/>
    <lineage>
        <taxon>Bacteria</taxon>
        <taxon>Bacillati</taxon>
        <taxon>Actinomycetota</taxon>
        <taxon>Actinomycetes</taxon>
        <taxon>Propionibacteriales</taxon>
        <taxon>Propionibacteriaceae</taxon>
        <taxon>Enemella</taxon>
    </lineage>
</organism>
<dbReference type="SUPFAM" id="SSF53335">
    <property type="entry name" value="S-adenosyl-L-methionine-dependent methyltransferases"/>
    <property type="match status" value="1"/>
</dbReference>
<dbReference type="OrthoDB" id="9814088at2"/>
<dbReference type="PROSITE" id="PS51194">
    <property type="entry name" value="HELICASE_CTER"/>
    <property type="match status" value="1"/>
</dbReference>
<dbReference type="PANTHER" id="PTHR41313">
    <property type="entry name" value="ADENINE-SPECIFIC METHYLTRANSFERASE"/>
    <property type="match status" value="1"/>
</dbReference>
<reference evidence="4 5" key="1">
    <citation type="submission" date="2017-07" db="EMBL/GenBank/DDBJ databases">
        <title>Draft whole genome sequences of clinical Proprionibacteriaceae strains.</title>
        <authorList>
            <person name="Bernier A.-M."/>
            <person name="Bernard K."/>
            <person name="Domingo M.-C."/>
        </authorList>
    </citation>
    <scope>NUCLEOTIDE SEQUENCE [LARGE SCALE GENOMIC DNA]</scope>
    <source>
        <strain evidence="4 5">NML 130396</strain>
    </source>
</reference>
<dbReference type="Proteomes" id="UP000216311">
    <property type="component" value="Unassembled WGS sequence"/>
</dbReference>
<dbReference type="EMBL" id="NMVQ01000024">
    <property type="protein sequence ID" value="OYO19912.1"/>
    <property type="molecule type" value="Genomic_DNA"/>
</dbReference>
<name>A0A255GWR5_9ACTN</name>
<dbReference type="Gene3D" id="3.40.50.150">
    <property type="entry name" value="Vaccinia Virus protein VP39"/>
    <property type="match status" value="1"/>
</dbReference>
<protein>
    <submittedName>
        <fullName evidence="4">Helicase</fullName>
    </submittedName>
</protein>
<dbReference type="SUPFAM" id="SSF52540">
    <property type="entry name" value="P-loop containing nucleoside triphosphate hydrolases"/>
    <property type="match status" value="2"/>
</dbReference>
<evidence type="ECO:0000256" key="1">
    <source>
        <dbReference type="SAM" id="Coils"/>
    </source>
</evidence>
<feature type="domain" description="Helicase C-terminal" evidence="3">
    <location>
        <begin position="1172"/>
        <end position="1383"/>
    </location>
</feature>
<dbReference type="RefSeq" id="WP_094364512.1">
    <property type="nucleotide sequence ID" value="NZ_NMVQ01000024.1"/>
</dbReference>
<dbReference type="PANTHER" id="PTHR41313:SF1">
    <property type="entry name" value="DNA METHYLASE ADENINE-SPECIFIC DOMAIN-CONTAINING PROTEIN"/>
    <property type="match status" value="1"/>
</dbReference>
<dbReference type="InterPro" id="IPR014001">
    <property type="entry name" value="Helicase_ATP-bd"/>
</dbReference>
<evidence type="ECO:0000256" key="2">
    <source>
        <dbReference type="SAM" id="MobiDB-lite"/>
    </source>
</evidence>
<dbReference type="InterPro" id="IPR052933">
    <property type="entry name" value="DNA_Protect_Modify"/>
</dbReference>
<proteinExistence type="predicted"/>
<dbReference type="Pfam" id="PF00271">
    <property type="entry name" value="Helicase_C"/>
    <property type="match status" value="1"/>
</dbReference>
<dbReference type="Gene3D" id="3.40.50.300">
    <property type="entry name" value="P-loop containing nucleotide triphosphate hydrolases"/>
    <property type="match status" value="2"/>
</dbReference>
<dbReference type="PRINTS" id="PR00507">
    <property type="entry name" value="N12N6MTFRASE"/>
</dbReference>
<keyword evidence="5" id="KW-1185">Reference proteome</keyword>
<keyword evidence="4" id="KW-0347">Helicase</keyword>
<sequence length="1647" mass="180985">MPQLFDEHNATFAAQRERAKRLLGEQQWRAARRSTVNAFHTDHALVGAIWQAWQQLQGPGPARVLEPGCGTGNFIRTAPGGVRMIGVELDPIAAQIAAKLAPSAQVRGESFADTTMSALGGVVDGAIGNVPFGDFALYDPIHNPGREAIHNHFIIKALELTRPGGTVAVLTSRYTLDARSTSHREQMAALGQLTGAFRLPSGAHAQSGTDVVTDLLVFTRHRTSPPAGGDAWVQTRPITVDGHTHQITTAFDPGVLPPGSPAQILGELATISSQHGPVLSVRDTGIDCAEKIRTAPWPTRAQVAVPTAAPQPQQAVADQAPPPAAVVVPATPRFAGELGVRTTGSQREFVIADSDKTWQPAELRIAGANAEELASLITLKAAHRTVLEHEAANTADTPELDQARTQLRETLTAHHQRFGPINRATITPRTRTQPVLDDTGHPLAGADGTPLTEKVPMLDELGDPVVTRRAPMAMTLFRKHDPAAVYVAALERFDEASQTATPATICHQRVLAPRAPVSRTDSPADAIAVCMDTHARLDPDVLAELLQIPSDQVPHALGDLAYTDPVTEQLIPAQEYLSGPVRAKLQQARTAAATDPERWSRNVEALTQVVPADLGPEDITARLGAVWIPASDVEDFAQQIFDDRTTIQRDPVSQNWRVSGGRASLRSYEEYGTVRMDGHELLRRALNQTPVQVWDEHEDGTKMLNVGQSEAARDKQEQLQQRFAEWVWESPQRSHRLARIYNDTFNATVPRREFAYGPMQFPGLAAQFSPRPHQVNAVARAIATGSTGIFHPVGFGKTAVMTMAVMEQKRLGLVNKPAIVVPNHMLEQFSREFLTMYPQARVLAASTDDLTSDRRRAFIARAATEDWDAIIMTRGAFYKLPVGIKTLTDYLDQEIEPLRDWLTNNRTSERATTVKQAEKALARLEEKLKERLDKIAKGTDQTVTFEETGIDYLAVDELHDFKNLATASSIPGAAIQGSLRASDLHQKVWQLRRTHGGRALLGATATPIANSVTELHVMTRYLNPEILETAGLTAFDAWAATFGKTITKVEMSPDGGGLREKTRFAQFQNVPELLMMWAEVGDTLTTEQIAALPRPALRTNRDGRAEPEMVITPASPELEEFITRLGERAQMIQSRMVDPKDDNMLLISSEGRRAALDMRLVPQGSEPTVPTKIDAAAARIHARWAENRDRTYLGPDNTPHPTPGALQLVFCDLGTPTKDDGRFSVYADLRDKLIAHGIPAEQIAFMQNAKTDLDKARLFERARTGQVQVLIGSTSTMGVGTNVQDRAIALHHLDCPWKPAELAQREGRIVRQGNQNDPVEIIRYATEGSFDAYMYQTVARKARFIDQVMAGEINGRREIEDIATDETLTLEQMQMAIANNPLLQEATEVRADLARLRRQETAHRQAQRNLTTQIPMLERYIDQLQAQLPAMATTCAKITPTAGEAFQLRLGHHRYPDRADARDALINTLREPTYRRPPLHLGGVEWQITTRAPRHAKNHFEREHVLTAPTPIPEVIVSQDDIDQASTGIITRMENALRKAPEREADARAKLHALSSELDQAHSRHGRPFPHADALAALTTRLEDLDKALQAEAAKPKDQAPAPPALPQAIVADAFPPLTTPPGTTPAPAPAQRFHGSTPVPRQPRRR</sequence>
<keyword evidence="1" id="KW-0175">Coiled coil</keyword>
<accession>A0A255GWR5</accession>
<feature type="region of interest" description="Disordered" evidence="2">
    <location>
        <begin position="432"/>
        <end position="452"/>
    </location>
</feature>
<dbReference type="InterPro" id="IPR001650">
    <property type="entry name" value="Helicase_C-like"/>
</dbReference>
<dbReference type="InterPro" id="IPR029063">
    <property type="entry name" value="SAM-dependent_MTases_sf"/>
</dbReference>
<evidence type="ECO:0000313" key="5">
    <source>
        <dbReference type="Proteomes" id="UP000216311"/>
    </source>
</evidence>
<dbReference type="CDD" id="cd02440">
    <property type="entry name" value="AdoMet_MTases"/>
    <property type="match status" value="1"/>
</dbReference>
<keyword evidence="4" id="KW-0067">ATP-binding</keyword>
<evidence type="ECO:0000313" key="4">
    <source>
        <dbReference type="EMBL" id="OYO19912.1"/>
    </source>
</evidence>